<feature type="compositionally biased region" description="Basic and acidic residues" evidence="1">
    <location>
        <begin position="77"/>
        <end position="94"/>
    </location>
</feature>
<evidence type="ECO:0000256" key="1">
    <source>
        <dbReference type="SAM" id="MobiDB-lite"/>
    </source>
</evidence>
<reference evidence="2 3" key="1">
    <citation type="submission" date="2018-11" db="EMBL/GenBank/DDBJ databases">
        <authorList>
            <consortium name="Pathogen Informatics"/>
        </authorList>
    </citation>
    <scope>NUCLEOTIDE SEQUENCE [LARGE SCALE GENOMIC DNA]</scope>
    <source>
        <strain>Denwood</strain>
        <strain evidence="3">Zambia</strain>
    </source>
</reference>
<name>A0A183NPS9_9TREM</name>
<proteinExistence type="predicted"/>
<organism evidence="2 3">
    <name type="scientific">Schistosoma mattheei</name>
    <dbReference type="NCBI Taxonomy" id="31246"/>
    <lineage>
        <taxon>Eukaryota</taxon>
        <taxon>Metazoa</taxon>
        <taxon>Spiralia</taxon>
        <taxon>Lophotrochozoa</taxon>
        <taxon>Platyhelminthes</taxon>
        <taxon>Trematoda</taxon>
        <taxon>Digenea</taxon>
        <taxon>Strigeidida</taxon>
        <taxon>Schistosomatoidea</taxon>
        <taxon>Schistosomatidae</taxon>
        <taxon>Schistosoma</taxon>
    </lineage>
</organism>
<keyword evidence="3" id="KW-1185">Reference proteome</keyword>
<dbReference type="EMBL" id="UZAL01009989">
    <property type="protein sequence ID" value="VDP02899.1"/>
    <property type="molecule type" value="Genomic_DNA"/>
</dbReference>
<feature type="compositionally biased region" description="Basic and acidic residues" evidence="1">
    <location>
        <begin position="116"/>
        <end position="140"/>
    </location>
</feature>
<accession>A0A183NPS9</accession>
<dbReference type="Proteomes" id="UP000269396">
    <property type="component" value="Unassembled WGS sequence"/>
</dbReference>
<evidence type="ECO:0000313" key="2">
    <source>
        <dbReference type="EMBL" id="VDP02899.1"/>
    </source>
</evidence>
<evidence type="ECO:0000313" key="3">
    <source>
        <dbReference type="Proteomes" id="UP000269396"/>
    </source>
</evidence>
<dbReference type="AlphaFoldDB" id="A0A183NPS9"/>
<protein>
    <submittedName>
        <fullName evidence="2">Uncharacterized protein</fullName>
    </submittedName>
</protein>
<feature type="region of interest" description="Disordered" evidence="1">
    <location>
        <begin position="53"/>
        <end position="158"/>
    </location>
</feature>
<sequence length="158" mass="18368">MGQKPGELRKPSSRKYRCLLTVVYARHKPGELRKPSSRKYRCLLTVVYAKYSDPLTKHYQQQPTVRGNKPDPSGGRNQEEALEVDRTHIEEITQLHHKASLHLESSKPKDKRKTKEHTTPRNGDRHGMNKRESDRTRKEGPGQNGLENTGRRPMLHWE</sequence>
<gene>
    <name evidence="2" type="ORF">SMTD_LOCUS4115</name>
</gene>